<dbReference type="Gene3D" id="3.30.110.60">
    <property type="entry name" value="YhbY-like"/>
    <property type="match status" value="1"/>
</dbReference>
<protein>
    <recommendedName>
        <fullName evidence="3">CRM domain-containing protein</fullName>
    </recommendedName>
</protein>
<dbReference type="InterPro" id="IPR001890">
    <property type="entry name" value="RNA-binding_CRM"/>
</dbReference>
<evidence type="ECO:0000259" key="3">
    <source>
        <dbReference type="PROSITE" id="PS51295"/>
    </source>
</evidence>
<dbReference type="EMBL" id="OIVN01002347">
    <property type="protein sequence ID" value="SPD02883.1"/>
    <property type="molecule type" value="Genomic_DNA"/>
</dbReference>
<dbReference type="SUPFAM" id="SSF75471">
    <property type="entry name" value="YhbY-like"/>
    <property type="match status" value="1"/>
</dbReference>
<dbReference type="PROSITE" id="PS51295">
    <property type="entry name" value="CRM"/>
    <property type="match status" value="1"/>
</dbReference>
<gene>
    <name evidence="4" type="ORF">FSB_LOCUS30765</name>
</gene>
<dbReference type="GO" id="GO:0003723">
    <property type="term" value="F:RNA binding"/>
    <property type="evidence" value="ECO:0007669"/>
    <property type="project" value="UniProtKB-UniRule"/>
</dbReference>
<evidence type="ECO:0000256" key="2">
    <source>
        <dbReference type="PROSITE-ProRule" id="PRU00626"/>
    </source>
</evidence>
<dbReference type="Pfam" id="PF13966">
    <property type="entry name" value="zf-RVT"/>
    <property type="match status" value="1"/>
</dbReference>
<organism evidence="4">
    <name type="scientific">Fagus sylvatica</name>
    <name type="common">Beechnut</name>
    <dbReference type="NCBI Taxonomy" id="28930"/>
    <lineage>
        <taxon>Eukaryota</taxon>
        <taxon>Viridiplantae</taxon>
        <taxon>Streptophyta</taxon>
        <taxon>Embryophyta</taxon>
        <taxon>Tracheophyta</taxon>
        <taxon>Spermatophyta</taxon>
        <taxon>Magnoliopsida</taxon>
        <taxon>eudicotyledons</taxon>
        <taxon>Gunneridae</taxon>
        <taxon>Pentapetalae</taxon>
        <taxon>rosids</taxon>
        <taxon>fabids</taxon>
        <taxon>Fagales</taxon>
        <taxon>Fagaceae</taxon>
        <taxon>Fagus</taxon>
    </lineage>
</organism>
<dbReference type="PANTHER" id="PTHR31426:SF3">
    <property type="entry name" value="OS06G0304500 PROTEIN"/>
    <property type="match status" value="1"/>
</dbReference>
<dbReference type="SMART" id="SM01103">
    <property type="entry name" value="CRS1_YhbY"/>
    <property type="match status" value="1"/>
</dbReference>
<dbReference type="InterPro" id="IPR026960">
    <property type="entry name" value="RVT-Znf"/>
</dbReference>
<evidence type="ECO:0000313" key="4">
    <source>
        <dbReference type="EMBL" id="SPD02883.1"/>
    </source>
</evidence>
<dbReference type="InterPro" id="IPR040286">
    <property type="entry name" value="At3g25440-like"/>
</dbReference>
<accession>A0A2N9GTP9</accession>
<reference evidence="4" key="1">
    <citation type="submission" date="2018-02" db="EMBL/GenBank/DDBJ databases">
        <authorList>
            <person name="Cohen D.B."/>
            <person name="Kent A.D."/>
        </authorList>
    </citation>
    <scope>NUCLEOTIDE SEQUENCE</scope>
</reference>
<evidence type="ECO:0000256" key="1">
    <source>
        <dbReference type="ARBA" id="ARBA00022884"/>
    </source>
</evidence>
<sequence>MGSLLEAPRISEFSLVQRLNMFDFHVLRNGIPVRFMSNDSIELKTDNDVVRFSIGRHVDNKTKQNKRMTKRVKMSKKAKLNELRFYRLKAKKKMTSPNAEVRIRYKLEKAKRKEAWLIEKLIKFEVPKAPAETYDPEILTEEERHYLKRTGEKKKNYVPLGRRGVFGGVVLNMHLHWKKHETVKVICKPCKPGQVHEYAEELTRLSKGIVIDTKADNTIIFYRGKNYVQPKVMSPPDTLSKNKVRGSHGCGLWKDIMLGWDNFNTYLRFTVGMGNRVRLWHDRWCGDVVLKEVFPTLFACASHKDAFLSVVMVRQNGRVIWNVTFGRNFNDWEMDTVATFLHMIESKTPMREVENGSWWHLRRNGRFDIRSMKLFVYLLKLFSLGKVFGVLKLPVGGTHGCSLWKHIRMGWEVFSSHISFEVGLGTRVYLWHDKWCSDRSLKELFPGLYGCSLNQDDTISSALFRQGIGQSQVWNLSFGRDFNDWELDQVVAFFSLLHSHTPRDEVVDKLVWNPNRRGSFDSRSFYHVLHVPSEVRFPWKSIWRVKAPPRVAFFIWSAAWGRILTCDNLKKRGFVLAGWCCMCKNADEMVDHLLLHCCVARHLWSSVFQFVGVDWVLPYQVSEVLFGWWNWFGKHSSGVWNLIPACLMWTIWRERNSRTFEDKETPLAKIIELFFGSLYDWSRAWGLTTSPSIGEFLESLAFDFSEF</sequence>
<dbReference type="PANTHER" id="PTHR31426">
    <property type="entry name" value="GROUP II INTRON SPLICING FACTOR CRS1-LIKE"/>
    <property type="match status" value="1"/>
</dbReference>
<dbReference type="Pfam" id="PF01985">
    <property type="entry name" value="CRS1_YhbY"/>
    <property type="match status" value="1"/>
</dbReference>
<name>A0A2N9GTP9_FAGSY</name>
<dbReference type="InterPro" id="IPR035920">
    <property type="entry name" value="YhbY-like_sf"/>
</dbReference>
<keyword evidence="1 2" id="KW-0694">RNA-binding</keyword>
<feature type="domain" description="CRM" evidence="3">
    <location>
        <begin position="137"/>
        <end position="234"/>
    </location>
</feature>
<dbReference type="AlphaFoldDB" id="A0A2N9GTP9"/>
<proteinExistence type="predicted"/>